<keyword evidence="2" id="KW-1185">Reference proteome</keyword>
<gene>
    <name evidence="1" type="ORF">BAUCODRAFT_125841</name>
</gene>
<dbReference type="OrthoDB" id="416496at2759"/>
<name>M2M904_BAUPA</name>
<dbReference type="HOGENOM" id="CLU_037990_3_2_1"/>
<dbReference type="eggNOG" id="KOG4300">
    <property type="taxonomic scope" value="Eukaryota"/>
</dbReference>
<evidence type="ECO:0000313" key="2">
    <source>
        <dbReference type="Proteomes" id="UP000011761"/>
    </source>
</evidence>
<dbReference type="SUPFAM" id="SSF53335">
    <property type="entry name" value="S-adenosyl-L-methionine-dependent methyltransferases"/>
    <property type="match status" value="1"/>
</dbReference>
<dbReference type="GeneID" id="19108004"/>
<protein>
    <recommendedName>
        <fullName evidence="3">Methyltransferase domain-containing protein</fullName>
    </recommendedName>
</protein>
<dbReference type="PANTHER" id="PTHR42912">
    <property type="entry name" value="METHYLTRANSFERASE"/>
    <property type="match status" value="1"/>
</dbReference>
<dbReference type="KEGG" id="bcom:BAUCODRAFT_125841"/>
<dbReference type="EMBL" id="KB445561">
    <property type="protein sequence ID" value="EMC92886.1"/>
    <property type="molecule type" value="Genomic_DNA"/>
</dbReference>
<dbReference type="Gene3D" id="3.40.50.150">
    <property type="entry name" value="Vaccinia Virus protein VP39"/>
    <property type="match status" value="1"/>
</dbReference>
<evidence type="ECO:0008006" key="3">
    <source>
        <dbReference type="Google" id="ProtNLM"/>
    </source>
</evidence>
<dbReference type="InterPro" id="IPR050508">
    <property type="entry name" value="Methyltransf_Superfamily"/>
</dbReference>
<accession>M2M904</accession>
<proteinExistence type="predicted"/>
<dbReference type="RefSeq" id="XP_007680174.1">
    <property type="nucleotide sequence ID" value="XM_007681984.1"/>
</dbReference>
<dbReference type="AlphaFoldDB" id="M2M904"/>
<organism evidence="1 2">
    <name type="scientific">Baudoinia panamericana (strain UAMH 10762)</name>
    <name type="common">Angels' share fungus</name>
    <name type="synonym">Baudoinia compniacensis (strain UAMH 10762)</name>
    <dbReference type="NCBI Taxonomy" id="717646"/>
    <lineage>
        <taxon>Eukaryota</taxon>
        <taxon>Fungi</taxon>
        <taxon>Dikarya</taxon>
        <taxon>Ascomycota</taxon>
        <taxon>Pezizomycotina</taxon>
        <taxon>Dothideomycetes</taxon>
        <taxon>Dothideomycetidae</taxon>
        <taxon>Mycosphaerellales</taxon>
        <taxon>Teratosphaeriaceae</taxon>
        <taxon>Baudoinia</taxon>
    </lineage>
</organism>
<dbReference type="Pfam" id="PF13489">
    <property type="entry name" value="Methyltransf_23"/>
    <property type="match status" value="1"/>
</dbReference>
<dbReference type="InterPro" id="IPR029063">
    <property type="entry name" value="SAM-dependent_MTases_sf"/>
</dbReference>
<dbReference type="GO" id="GO:0008168">
    <property type="term" value="F:methyltransferase activity"/>
    <property type="evidence" value="ECO:0007669"/>
    <property type="project" value="TreeGrafter"/>
</dbReference>
<dbReference type="Proteomes" id="UP000011761">
    <property type="component" value="Unassembled WGS sequence"/>
</dbReference>
<reference evidence="1 2" key="1">
    <citation type="journal article" date="2012" name="PLoS Pathog.">
        <title>Diverse lifestyles and strategies of plant pathogenesis encoded in the genomes of eighteen Dothideomycetes fungi.</title>
        <authorList>
            <person name="Ohm R.A."/>
            <person name="Feau N."/>
            <person name="Henrissat B."/>
            <person name="Schoch C.L."/>
            <person name="Horwitz B.A."/>
            <person name="Barry K.W."/>
            <person name="Condon B.J."/>
            <person name="Copeland A.C."/>
            <person name="Dhillon B."/>
            <person name="Glaser F."/>
            <person name="Hesse C.N."/>
            <person name="Kosti I."/>
            <person name="LaButti K."/>
            <person name="Lindquist E.A."/>
            <person name="Lucas S."/>
            <person name="Salamov A.A."/>
            <person name="Bradshaw R.E."/>
            <person name="Ciuffetti L."/>
            <person name="Hamelin R.C."/>
            <person name="Kema G.H.J."/>
            <person name="Lawrence C."/>
            <person name="Scott J.A."/>
            <person name="Spatafora J.W."/>
            <person name="Turgeon B.G."/>
            <person name="de Wit P.J.G.M."/>
            <person name="Zhong S."/>
            <person name="Goodwin S.B."/>
            <person name="Grigoriev I.V."/>
        </authorList>
    </citation>
    <scope>NUCLEOTIDE SEQUENCE [LARGE SCALE GENOMIC DNA]</scope>
    <source>
        <strain evidence="1 2">UAMH 10762</strain>
    </source>
</reference>
<dbReference type="PANTHER" id="PTHR42912:SF83">
    <property type="entry name" value="METHYLTRANSFERASE TYPE 11 DOMAIN-CONTAINING PROTEIN"/>
    <property type="match status" value="1"/>
</dbReference>
<evidence type="ECO:0000313" key="1">
    <source>
        <dbReference type="EMBL" id="EMC92886.1"/>
    </source>
</evidence>
<sequence>MSDFLCYTLFSRKSDPDNTVPQLTDAHVASGFGFYVFQLGLAVSQPCHNPDIADLSRQKDVAARYDYTAANFDSEVGFSELISGINSKRKRLAQQCKGNVLEVSCGTGRNLGYYDIKSKNGEVQSLSFIDLSPQMIDVCRKKWDALYRKPIEAGTLKRDLKVRFMTGSALEAMPLAPNGNKYDTVFQTMGLCSTSTPAALLVNMARHLDLSKSESRILLLEHGRSYLPWMNRILDNAAEKHAERHGCWFNREIGQLVEDAARQTGLEVVNERRYHFGTLWLFELKPTDETVKRAASTIAQPDKAEEPKAEGRWLSKLGWW</sequence>
<dbReference type="OMA" id="EKLMRMG"/>